<evidence type="ECO:0000313" key="1">
    <source>
        <dbReference type="EMBL" id="VUZ50542.1"/>
    </source>
</evidence>
<accession>A0A564YTF0</accession>
<dbReference type="Proteomes" id="UP000321570">
    <property type="component" value="Unassembled WGS sequence"/>
</dbReference>
<organism evidence="1 2">
    <name type="scientific">Hymenolepis diminuta</name>
    <name type="common">Rat tapeworm</name>
    <dbReference type="NCBI Taxonomy" id="6216"/>
    <lineage>
        <taxon>Eukaryota</taxon>
        <taxon>Metazoa</taxon>
        <taxon>Spiralia</taxon>
        <taxon>Lophotrochozoa</taxon>
        <taxon>Platyhelminthes</taxon>
        <taxon>Cestoda</taxon>
        <taxon>Eucestoda</taxon>
        <taxon>Cyclophyllidea</taxon>
        <taxon>Hymenolepididae</taxon>
        <taxon>Hymenolepis</taxon>
    </lineage>
</organism>
<gene>
    <name evidence="1" type="ORF">WMSIL1_LOCUS9466</name>
</gene>
<evidence type="ECO:0000313" key="2">
    <source>
        <dbReference type="Proteomes" id="UP000321570"/>
    </source>
</evidence>
<dbReference type="EMBL" id="CABIJS010000377">
    <property type="protein sequence ID" value="VUZ50542.1"/>
    <property type="molecule type" value="Genomic_DNA"/>
</dbReference>
<name>A0A564YTF0_HYMDI</name>
<dbReference type="AlphaFoldDB" id="A0A564YTF0"/>
<sequence length="63" mass="7262">MNFSTYTKDPKDCLKNHGILNAVIFIRTSWQISPTPLELPCCFVNLTEVATTYVRPTLLYRIL</sequence>
<keyword evidence="2" id="KW-1185">Reference proteome</keyword>
<proteinExistence type="predicted"/>
<reference evidence="1 2" key="1">
    <citation type="submission" date="2019-07" db="EMBL/GenBank/DDBJ databases">
        <authorList>
            <person name="Jastrzebski P J."/>
            <person name="Paukszto L."/>
            <person name="Jastrzebski P J."/>
        </authorList>
    </citation>
    <scope>NUCLEOTIDE SEQUENCE [LARGE SCALE GENOMIC DNA]</scope>
    <source>
        <strain evidence="1 2">WMS-il1</strain>
    </source>
</reference>
<protein>
    <submittedName>
        <fullName evidence="1">Uncharacterized protein</fullName>
    </submittedName>
</protein>